<feature type="region of interest" description="Disordered" evidence="1">
    <location>
        <begin position="40"/>
        <end position="67"/>
    </location>
</feature>
<organism evidence="2 3">
    <name type="scientific">Moorena producens 3L</name>
    <dbReference type="NCBI Taxonomy" id="489825"/>
    <lineage>
        <taxon>Bacteria</taxon>
        <taxon>Bacillati</taxon>
        <taxon>Cyanobacteriota</taxon>
        <taxon>Cyanophyceae</taxon>
        <taxon>Coleofasciculales</taxon>
        <taxon>Coleofasciculaceae</taxon>
        <taxon>Moorena</taxon>
    </lineage>
</organism>
<keyword evidence="3" id="KW-1185">Reference proteome</keyword>
<name>F4XSA9_9CYAN</name>
<reference evidence="3" key="1">
    <citation type="journal article" date="2011" name="Proc. Natl. Acad. Sci. U.S.A.">
        <title>Genomic insights into the physiology and ecology of the marine filamentous cyanobacterium Lyngbya majuscula.</title>
        <authorList>
            <person name="Jones A.C."/>
            <person name="Monroe E.A."/>
            <person name="Podell S."/>
            <person name="Hess W.R."/>
            <person name="Klages S."/>
            <person name="Esquenazi E."/>
            <person name="Niessen S."/>
            <person name="Hoover H."/>
            <person name="Rothmann M."/>
            <person name="Lasken R.S."/>
            <person name="Yates J.R.III."/>
            <person name="Reinhardt R."/>
            <person name="Kube M."/>
            <person name="Burkart M.D."/>
            <person name="Allen E.E."/>
            <person name="Dorrestein P.C."/>
            <person name="Gerwick W.H."/>
            <person name="Gerwick L."/>
        </authorList>
    </citation>
    <scope>NUCLEOTIDE SEQUENCE [LARGE SCALE GENOMIC DNA]</scope>
    <source>
        <strain evidence="3">3L</strain>
    </source>
</reference>
<evidence type="ECO:0000313" key="2">
    <source>
        <dbReference type="EMBL" id="EGJ32545.1"/>
    </source>
</evidence>
<gene>
    <name evidence="2" type="ORF">LYNGBM3L_16740</name>
</gene>
<proteinExistence type="predicted"/>
<feature type="compositionally biased region" description="Polar residues" evidence="1">
    <location>
        <begin position="40"/>
        <end position="59"/>
    </location>
</feature>
<dbReference type="Proteomes" id="UP000003959">
    <property type="component" value="Unassembled WGS sequence"/>
</dbReference>
<sequence length="67" mass="7541">MLFDMVVRYGQQHNPDYEAKNEAPPNAPYAKFSKMRCTLSNGQDAHSTGATQGREQSLTALEARTYF</sequence>
<dbReference type="AlphaFoldDB" id="F4XSA9"/>
<protein>
    <submittedName>
        <fullName evidence="2">Uncharacterized protein</fullName>
    </submittedName>
</protein>
<accession>F4XSA9</accession>
<evidence type="ECO:0000313" key="3">
    <source>
        <dbReference type="Proteomes" id="UP000003959"/>
    </source>
</evidence>
<evidence type="ECO:0000256" key="1">
    <source>
        <dbReference type="SAM" id="MobiDB-lite"/>
    </source>
</evidence>
<dbReference type="EMBL" id="GL890919">
    <property type="protein sequence ID" value="EGJ32545.1"/>
    <property type="molecule type" value="Genomic_DNA"/>
</dbReference>
<dbReference type="HOGENOM" id="CLU_2807721_0_0_3"/>